<dbReference type="SUPFAM" id="SSF53300">
    <property type="entry name" value="vWA-like"/>
    <property type="match status" value="10"/>
</dbReference>
<feature type="region of interest" description="Disordered" evidence="2">
    <location>
        <begin position="1635"/>
        <end position="1657"/>
    </location>
</feature>
<evidence type="ECO:0000256" key="1">
    <source>
        <dbReference type="ARBA" id="ARBA00022889"/>
    </source>
</evidence>
<dbReference type="InterPro" id="IPR050525">
    <property type="entry name" value="ECM_Assembly_Org"/>
</dbReference>
<feature type="chain" id="PRO_5045554108" evidence="3">
    <location>
        <begin position="23"/>
        <end position="2486"/>
    </location>
</feature>
<dbReference type="Pfam" id="PF00092">
    <property type="entry name" value="VWA"/>
    <property type="match status" value="9"/>
</dbReference>
<dbReference type="EMBL" id="BAAFST010000009">
    <property type="protein sequence ID" value="GAB1294613.1"/>
    <property type="molecule type" value="Genomic_DNA"/>
</dbReference>
<evidence type="ECO:0000259" key="4">
    <source>
        <dbReference type="PROSITE" id="PS50234"/>
    </source>
</evidence>
<keyword evidence="5" id="KW-0176">Collagen</keyword>
<dbReference type="PROSITE" id="PS50234">
    <property type="entry name" value="VWFA"/>
    <property type="match status" value="9"/>
</dbReference>
<evidence type="ECO:0000313" key="5">
    <source>
        <dbReference type="EMBL" id="GAB1294613.1"/>
    </source>
</evidence>
<feature type="domain" description="VWFA" evidence="4">
    <location>
        <begin position="1993"/>
        <end position="2198"/>
    </location>
</feature>
<keyword evidence="6" id="KW-1185">Reference proteome</keyword>
<dbReference type="InterPro" id="IPR002035">
    <property type="entry name" value="VWF_A"/>
</dbReference>
<dbReference type="PANTHER" id="PTHR24020:SF86">
    <property type="entry name" value="COLLAGEN, TYPE VI, ALPHA 4"/>
    <property type="match status" value="1"/>
</dbReference>
<dbReference type="SMART" id="SM00327">
    <property type="entry name" value="VWA"/>
    <property type="match status" value="10"/>
</dbReference>
<name>A0ABQ0F5Q7_APOSI</name>
<reference evidence="5 6" key="1">
    <citation type="submission" date="2024-08" db="EMBL/GenBank/DDBJ databases">
        <title>The draft genome of Apodemus speciosus.</title>
        <authorList>
            <person name="Nabeshima K."/>
            <person name="Suzuki S."/>
            <person name="Onuma M."/>
        </authorList>
    </citation>
    <scope>NUCLEOTIDE SEQUENCE [LARGE SCALE GENOMIC DNA]</scope>
    <source>
        <strain evidence="5">IB14-021</strain>
    </source>
</reference>
<protein>
    <submittedName>
        <fullName evidence="5">Collagen alpha-4(VI) chain</fullName>
    </submittedName>
</protein>
<evidence type="ECO:0000256" key="3">
    <source>
        <dbReference type="SAM" id="SignalP"/>
    </source>
</evidence>
<feature type="compositionally biased region" description="Gly residues" evidence="2">
    <location>
        <begin position="1503"/>
        <end position="1512"/>
    </location>
</feature>
<gene>
    <name evidence="5" type="ORF">APTSU1_000984600</name>
</gene>
<feature type="region of interest" description="Disordered" evidence="2">
    <location>
        <begin position="1693"/>
        <end position="1760"/>
    </location>
</feature>
<comment type="caution">
    <text evidence="5">The sequence shown here is derived from an EMBL/GenBank/DDBJ whole genome shotgun (WGS) entry which is preliminary data.</text>
</comment>
<proteinExistence type="predicted"/>
<sequence>MGTWKTFWLIISLAAGLGFVKSQRTVCREASVGDIVFLVQASIDPKYAPSVRNFLYILANSFQVSRENIRVSLALYGDTPASEFLLSTYHRKVDVLKHIRGLQFKSGGNRMGQALQFILEHHFREGAGSRASQGVPQVAVVMSSGLAEDHVREPAEALRRAGISVYAIGVKDAAPAELREAASSPKDNFTFFVPNFSGLPGLAQKLRPELCSTLAKLAPYTERESPACTEASLADIVFLVDSSTSIGLQNFQKVKNFLHSVVSGLDVRSDQVQVGLVQYSDDIYPAFQLKQSSLKSAVLEQIRNLPYSMGGTNTGSALEFIRANYLTELSGSRAKDGVPQIVILVTDGESNDEVQDAAEQLKRDGVFVYVVGINIQDVQELQKIASEPFEKFLFTTENFSLLQELSGSLLQTLCPTVERQMKKSTKTYADVVFLIDTSQGTSQTSFQWMQNFVSRFIGILEVGKDKYQIGLAQYSNQGHTEFLFNTYKTRNEMAKHVHEHLVLRGGSRKTGQGLRFLHRTFFQEAAGSRLLQGVPQYVVVITSGKSEDEVGEVAQTLRKRGVGIVSVGLQDFDRTELEGIGFVVPASDLQGEDGVRQLMRNVTMLIQGSLQPPQKAVEACLAPLPADLVFLVEDFSSVGQPNFQQVVHFLKTTVYSLNIHPDTTRVSLVFYDEEPRLEFSLDTFQNAAQVLGHLDRLTFRARRGRTKAGAALDFLREEVFLPEKGSRSNPGVQRIAVVIMESPSLDNVSTPASHLRKAGVVVYAVGVQPASESKDLEKIVTHPPWKHAVRLESFLQLSIVGNKLKKKLCPEILRGMLPGVSYTPQITPQSTRKDCMTVEKADIYFLIDGSGSIGPNDFIEMQDFMREAIRMFHIGPDRVRFGVVQYSDKIISQFLLNQYASMAELRTAIDNIQQGGGGTTTGEALRKMAPVFKNTARTNVGRYLIIITDGQSSDPVAKAAQELRDIGVNIYAIGVRDANVTELKEIASNKVFSINEFDSLKSIRQEVIQDICSSEMDFMKVAMGTRVRGYLQEHGHLAMAFTTDRNCKRQKADIIFLIDGSESIAPKDFEKMKDFIERMVNQSNIGANEIRIGLLQFSTNPREEFRLNQYSSKEDICRAIVNVQQMNDGTRTGRALNFTLPFFDSSEGGRPRIHQYLIVITDGVSHDNVAPPAKALRDRNIVIFAIGVGDAQRAQLLEITNDEDKVYHEENFESLQNLEKEILYEVCSSQGCDMDLFIGVDTSASSERAQQELGRLLPGLMQQLALLTTISCETPGQMEPRFRYVVPGSSDQFVFDSGFEKYSDETIQKFLLHQGSVNNHMDVDFLQSLGETAIHLSLAKVKVLLVFTDGLDEDLERLRRTSELLRSRGLSGLLLIGLGGAQKLEELQELEFGRGFAYRQPLSSSLPSLPSVLLKQLDTIVERTCCNVYAKCYGDDGVRGDPGSLGEEGKRGLDGLPGHPGEEGDHGQRGPRGLPGLRGEEGCPGVRGPKGTRGFSGEKGNPGEEGVGGLDGEQGDRGAAGSPGEKGNRGNQGLTGLPGPAGPRGEPGLRGDPGDPGINSFIQGPKGEKGRRGHQGSSGFHGPLGEAGSVGPRGSLGRHGLPGLKVVCSEKLVSWVPKESLDIQAHRLYGELGFNLRGNPGPPGPNGSKGPDGPRGLKLENLVRQEKEAHGVSKGQEGSLVFLVQTDTVIQEEKARRNGEPGFPGYPGVQGEDGNPGRGGEKGAKGIRGKRGNSGFPGLAGTPGDQGPPGKMGLKGSKGLADRKPCEIVDFVRGNCRISRCPAFPTEVVFALDMSNDVSQSDFERMRNILLHLLRKLEVSDSNCPTGARVAIVSYNTRTDYLVRLPDHRGKAGLLQAVRKIPLERSSGSRNLGATMRFVARHVFKRVRSGFLVRKVAVFFQVGRNYDTTSVSTAMLELHAADILTAVVTFTEEHNLPEALLVDGPNEFHLFTWETEHQQDVERLASCTLCYDKCRPAPGCQLDAPRPQDLDMDLVFLVDSSQGVSRDIYLGALRLVDSVLQDLNVAAQPGTSWHGARAALLTHTAPGFWPGVDQSPVLQHFHLTSHGHRTQMQRQLREAASDLLQGAPALGHALEWTLENVLLAAVLPRRSRVLFAIVASETSIWDREKLRALSQEAKCKGITLFVLALGPGVGAQELAELARVASAPSEQHLLRLEGVSEAEVAYASRFTEAFLNLLKSGINQFSRRQADTSAAFANDSEALKPPDIFLEEKRKSRMASVALQEVLGSPRKDRVDTEEIDREMPAKGRRVGAGHGIKIRNPVNRMKLRLIVFVLILWTETLADQSPGPGPKYADVVFLVDSSDYMGVKSFPFVRTFLNKMINSLPIEANKYRVALAQYSDALHSEFQLDAFKNRNPMLNHLKKNFGFIGGPLKIGNALQEAHRTYFSAPTNGRDKKQFPPILVVLASAESEDDVEEASKALREDGVKIISVGVQKASEGNLKAMATPQFHFNLRTARDLSMFAPT</sequence>
<dbReference type="Proteomes" id="UP001623349">
    <property type="component" value="Unassembled WGS sequence"/>
</dbReference>
<dbReference type="CDD" id="cd01472">
    <property type="entry name" value="vWA_collagen"/>
    <property type="match status" value="3"/>
</dbReference>
<accession>A0ABQ0F5Q7</accession>
<keyword evidence="1" id="KW-0130">Cell adhesion</keyword>
<dbReference type="CDD" id="cd01450">
    <property type="entry name" value="vWFA_subfamily_ECM"/>
    <property type="match status" value="2"/>
</dbReference>
<dbReference type="GO" id="GO:0005581">
    <property type="term" value="C:collagen trimer"/>
    <property type="evidence" value="ECO:0007669"/>
    <property type="project" value="UniProtKB-KW"/>
</dbReference>
<feature type="domain" description="VWFA" evidence="4">
    <location>
        <begin position="2315"/>
        <end position="2486"/>
    </location>
</feature>
<feature type="domain" description="VWFA" evidence="4">
    <location>
        <begin position="1053"/>
        <end position="1222"/>
    </location>
</feature>
<organism evidence="5 6">
    <name type="scientific">Apodemus speciosus</name>
    <name type="common">Large Japanese field mouse</name>
    <dbReference type="NCBI Taxonomy" id="105296"/>
    <lineage>
        <taxon>Eukaryota</taxon>
        <taxon>Metazoa</taxon>
        <taxon>Chordata</taxon>
        <taxon>Craniata</taxon>
        <taxon>Vertebrata</taxon>
        <taxon>Euteleostomi</taxon>
        <taxon>Mammalia</taxon>
        <taxon>Eutheria</taxon>
        <taxon>Euarchontoglires</taxon>
        <taxon>Glires</taxon>
        <taxon>Rodentia</taxon>
        <taxon>Myomorpha</taxon>
        <taxon>Muroidea</taxon>
        <taxon>Muridae</taxon>
        <taxon>Murinae</taxon>
        <taxon>Apodemus</taxon>
    </lineage>
</organism>
<dbReference type="Pfam" id="PF01391">
    <property type="entry name" value="Collagen"/>
    <property type="match status" value="2"/>
</dbReference>
<dbReference type="PANTHER" id="PTHR24020">
    <property type="entry name" value="COLLAGEN ALPHA"/>
    <property type="match status" value="1"/>
</dbReference>
<dbReference type="InterPro" id="IPR008160">
    <property type="entry name" value="Collagen"/>
</dbReference>
<feature type="domain" description="VWFA" evidence="4">
    <location>
        <begin position="235"/>
        <end position="413"/>
    </location>
</feature>
<feature type="region of interest" description="Disordered" evidence="2">
    <location>
        <begin position="1437"/>
        <end position="1596"/>
    </location>
</feature>
<feature type="domain" description="VWFA" evidence="4">
    <location>
        <begin position="34"/>
        <end position="206"/>
    </location>
</feature>
<evidence type="ECO:0000256" key="2">
    <source>
        <dbReference type="SAM" id="MobiDB-lite"/>
    </source>
</evidence>
<feature type="signal peptide" evidence="3">
    <location>
        <begin position="1"/>
        <end position="22"/>
    </location>
</feature>
<feature type="domain" description="VWFA" evidence="4">
    <location>
        <begin position="627"/>
        <end position="804"/>
    </location>
</feature>
<evidence type="ECO:0000313" key="6">
    <source>
        <dbReference type="Proteomes" id="UP001623349"/>
    </source>
</evidence>
<dbReference type="Gene3D" id="3.40.50.410">
    <property type="entry name" value="von Willebrand factor, type A domain"/>
    <property type="match status" value="9"/>
</dbReference>
<dbReference type="Gene3D" id="1.20.5.320">
    <property type="entry name" value="6-Phosphogluconate Dehydrogenase, domain 3"/>
    <property type="match status" value="1"/>
</dbReference>
<feature type="domain" description="VWFA" evidence="4">
    <location>
        <begin position="842"/>
        <end position="1007"/>
    </location>
</feature>
<feature type="domain" description="VWFA" evidence="4">
    <location>
        <begin position="430"/>
        <end position="569"/>
    </location>
</feature>
<feature type="domain" description="VWFA" evidence="4">
    <location>
        <begin position="1787"/>
        <end position="1968"/>
    </location>
</feature>
<dbReference type="InterPro" id="IPR036465">
    <property type="entry name" value="vWFA_dom_sf"/>
</dbReference>
<dbReference type="PRINTS" id="PR00453">
    <property type="entry name" value="VWFADOMAIN"/>
</dbReference>
<keyword evidence="3" id="KW-0732">Signal</keyword>